<dbReference type="Proteomes" id="UP000066042">
    <property type="component" value="Chromosome"/>
</dbReference>
<accession>A0A0S1XE47</accession>
<dbReference type="AlphaFoldDB" id="A0A0S1XE47"/>
<evidence type="ECO:0000313" key="1">
    <source>
        <dbReference type="EMBL" id="ALM76060.1"/>
    </source>
</evidence>
<reference evidence="1 2" key="1">
    <citation type="journal article" date="2016" name="Genome Announc.">
        <title>Complete genome sequence of the hyperthermophilic and piezophilic archaeon Thermococcus barophilus Ch5, capable of growth at the expense of hydrogenogenesis from carbon monoxide and formate.</title>
        <authorList>
            <person name="Oger P."/>
            <person name="Sokolova T.G."/>
            <person name="Kozhevnikova D.A."/>
            <person name="Taranov E.A."/>
            <person name="Vannier P."/>
            <person name="Lee H.S."/>
            <person name="Kwon K.K."/>
            <person name="Kang S.G."/>
            <person name="Lee J.H."/>
            <person name="Bonch-Osmolovskaya E.A."/>
            <person name="Lebedinsky A.V."/>
        </authorList>
    </citation>
    <scope>NUCLEOTIDE SEQUENCE [LARGE SCALE GENOMIC DNA]</scope>
    <source>
        <strain evidence="2">Ch5</strain>
    </source>
</reference>
<name>A0A0S1XE47_THEBA</name>
<sequence length="138" mass="15977">MKLHEAKQKSQELVLRASTPQNISGHERCQLEVDLAYWLGKAMAYLEVESSLIDSTTLQVMLEELIEDIARDVIVEWKIERLRQLSTGQKFNEKDSFEEGVNAMKQKILEVLIPVDVSVIELSFKEQEEKWEQEKPSS</sequence>
<protein>
    <submittedName>
        <fullName evidence="1">Uncharacterized protein</fullName>
    </submittedName>
</protein>
<evidence type="ECO:0000313" key="2">
    <source>
        <dbReference type="Proteomes" id="UP000066042"/>
    </source>
</evidence>
<proteinExistence type="predicted"/>
<dbReference type="EMBL" id="CP013050">
    <property type="protein sequence ID" value="ALM76060.1"/>
    <property type="molecule type" value="Genomic_DNA"/>
</dbReference>
<organism evidence="1 2">
    <name type="scientific">Thermococcus barophilus</name>
    <dbReference type="NCBI Taxonomy" id="55802"/>
    <lineage>
        <taxon>Archaea</taxon>
        <taxon>Methanobacteriati</taxon>
        <taxon>Methanobacteriota</taxon>
        <taxon>Thermococci</taxon>
        <taxon>Thermococcales</taxon>
        <taxon>Thermococcaceae</taxon>
        <taxon>Thermococcus</taxon>
    </lineage>
</organism>
<gene>
    <name evidence="1" type="ORF">TBCH5v1_2159</name>
</gene>
<dbReference type="PATRIC" id="fig|55802.8.peg.2140"/>